<comment type="subunit">
    <text evidence="10">Forms a ring-shaped head-to-tail homodimer around DNA.</text>
</comment>
<keyword evidence="8 10" id="KW-0239">DNA-directed DNA polymerase</keyword>
<dbReference type="CDD" id="cd00140">
    <property type="entry name" value="beta_clamp"/>
    <property type="match status" value="1"/>
</dbReference>
<evidence type="ECO:0000256" key="9">
    <source>
        <dbReference type="ARBA" id="ARBA00023125"/>
    </source>
</evidence>
<evidence type="ECO:0000256" key="5">
    <source>
        <dbReference type="ARBA" id="ARBA00022679"/>
    </source>
</evidence>
<dbReference type="GO" id="GO:0009360">
    <property type="term" value="C:DNA polymerase III complex"/>
    <property type="evidence" value="ECO:0007669"/>
    <property type="project" value="InterPro"/>
</dbReference>
<evidence type="ECO:0000256" key="2">
    <source>
        <dbReference type="ARBA" id="ARBA00010752"/>
    </source>
</evidence>
<keyword evidence="7 10" id="KW-0235">DNA replication</keyword>
<comment type="similarity">
    <text evidence="2 10">Belongs to the beta sliding clamp family.</text>
</comment>
<dbReference type="Gene3D" id="3.10.150.10">
    <property type="entry name" value="DNA Polymerase III, subunit A, domain 2"/>
    <property type="match status" value="1"/>
</dbReference>
<dbReference type="InterPro" id="IPR022637">
    <property type="entry name" value="DNA_polIII_beta_cen"/>
</dbReference>
<dbReference type="Gene3D" id="3.70.10.10">
    <property type="match status" value="1"/>
</dbReference>
<name>A0A5K7ZEC2_9BACT</name>
<sequence>MKFVINKFQIVNVLAKVQGLTGRRSNLAITENVLIQSASEGIRLTVTDLETGFEGFYPAAVEKEGAIAVSAKKLFEIIREFPSEDILINEVENRWIEIGNDKVLYHIVGMNPDDFPETPVISEVDFFSIDAACLERMIDQTTIISASGDEKRAHINGVYVERIHGEENDSLRFVSTDGSRLNCVNHLFPPDTKIPVGEGVLVPKKGLNEIAKFLDIEGDVQIGIKESNFILKKEKETIIIRMLEGEFPKYEDILKKGEDHLIGIDKLQFSKMLKRMSILATDNYKGAVFTFKDNNLSVTATNPDYGESKEDMEIEFSGEPIEAAFNPKFFSDALSVINEENVIVNIVDGSRPCIVEAAEDKNFISVIMPMRI</sequence>
<dbReference type="GO" id="GO:0008408">
    <property type="term" value="F:3'-5' exonuclease activity"/>
    <property type="evidence" value="ECO:0007669"/>
    <property type="project" value="InterPro"/>
</dbReference>
<evidence type="ECO:0000256" key="3">
    <source>
        <dbReference type="ARBA" id="ARBA00021035"/>
    </source>
</evidence>
<evidence type="ECO:0000259" key="12">
    <source>
        <dbReference type="Pfam" id="PF02767"/>
    </source>
</evidence>
<evidence type="ECO:0000256" key="4">
    <source>
        <dbReference type="ARBA" id="ARBA00022490"/>
    </source>
</evidence>
<dbReference type="GO" id="GO:0006271">
    <property type="term" value="P:DNA strand elongation involved in DNA replication"/>
    <property type="evidence" value="ECO:0007669"/>
    <property type="project" value="TreeGrafter"/>
</dbReference>
<dbReference type="Pfam" id="PF02767">
    <property type="entry name" value="DNA_pol3_beta_2"/>
    <property type="match status" value="1"/>
</dbReference>
<dbReference type="Proteomes" id="UP000427769">
    <property type="component" value="Chromosome"/>
</dbReference>
<keyword evidence="4 10" id="KW-0963">Cytoplasm</keyword>
<dbReference type="InterPro" id="IPR046938">
    <property type="entry name" value="DNA_clamp_sf"/>
</dbReference>
<keyword evidence="6 10" id="KW-0548">Nucleotidyltransferase</keyword>
<evidence type="ECO:0000256" key="10">
    <source>
        <dbReference type="PIRNR" id="PIRNR000804"/>
    </source>
</evidence>
<dbReference type="GO" id="GO:0005737">
    <property type="term" value="C:cytoplasm"/>
    <property type="evidence" value="ECO:0007669"/>
    <property type="project" value="UniProtKB-SubCell"/>
</dbReference>
<proteinExistence type="inferred from homology"/>
<evidence type="ECO:0000259" key="13">
    <source>
        <dbReference type="Pfam" id="PF02768"/>
    </source>
</evidence>
<dbReference type="Pfam" id="PF02768">
    <property type="entry name" value="DNA_pol3_beta_3"/>
    <property type="match status" value="1"/>
</dbReference>
<dbReference type="AlphaFoldDB" id="A0A5K7ZEC2"/>
<organism evidence="14 15">
    <name type="scientific">Desulfosarcina widdelii</name>
    <dbReference type="NCBI Taxonomy" id="947919"/>
    <lineage>
        <taxon>Bacteria</taxon>
        <taxon>Pseudomonadati</taxon>
        <taxon>Thermodesulfobacteriota</taxon>
        <taxon>Desulfobacteria</taxon>
        <taxon>Desulfobacterales</taxon>
        <taxon>Desulfosarcinaceae</taxon>
        <taxon>Desulfosarcina</taxon>
    </lineage>
</organism>
<evidence type="ECO:0000256" key="1">
    <source>
        <dbReference type="ARBA" id="ARBA00004496"/>
    </source>
</evidence>
<gene>
    <name evidence="14" type="primary">dnaN</name>
    <name evidence="14" type="ORF">DSCW_41810</name>
</gene>
<dbReference type="OrthoDB" id="8421503at2"/>
<dbReference type="PIRSF" id="PIRSF000804">
    <property type="entry name" value="DNA_pol_III_b"/>
    <property type="match status" value="1"/>
</dbReference>
<dbReference type="InterPro" id="IPR001001">
    <property type="entry name" value="DNA_polIII_beta"/>
</dbReference>
<feature type="domain" description="DNA polymerase III beta sliding clamp N-terminal" evidence="11">
    <location>
        <begin position="1"/>
        <end position="118"/>
    </location>
</feature>
<dbReference type="GO" id="GO:0003677">
    <property type="term" value="F:DNA binding"/>
    <property type="evidence" value="ECO:0007669"/>
    <property type="project" value="UniProtKB-UniRule"/>
</dbReference>
<evidence type="ECO:0000313" key="14">
    <source>
        <dbReference type="EMBL" id="BBO76764.1"/>
    </source>
</evidence>
<dbReference type="Pfam" id="PF00712">
    <property type="entry name" value="DNA_pol3_beta"/>
    <property type="match status" value="1"/>
</dbReference>
<evidence type="ECO:0000259" key="11">
    <source>
        <dbReference type="Pfam" id="PF00712"/>
    </source>
</evidence>
<dbReference type="InterPro" id="IPR022634">
    <property type="entry name" value="DNA_polIII_beta_N"/>
</dbReference>
<evidence type="ECO:0000256" key="6">
    <source>
        <dbReference type="ARBA" id="ARBA00022695"/>
    </source>
</evidence>
<evidence type="ECO:0000256" key="8">
    <source>
        <dbReference type="ARBA" id="ARBA00022932"/>
    </source>
</evidence>
<dbReference type="PANTHER" id="PTHR30478:SF0">
    <property type="entry name" value="BETA SLIDING CLAMP"/>
    <property type="match status" value="1"/>
</dbReference>
<keyword evidence="9" id="KW-0238">DNA-binding</keyword>
<dbReference type="KEGG" id="dwd:DSCW_41810"/>
<dbReference type="SMART" id="SM00480">
    <property type="entry name" value="POL3Bc"/>
    <property type="match status" value="1"/>
</dbReference>
<dbReference type="GO" id="GO:0003887">
    <property type="term" value="F:DNA-directed DNA polymerase activity"/>
    <property type="evidence" value="ECO:0007669"/>
    <property type="project" value="UniProtKB-UniRule"/>
</dbReference>
<comment type="subcellular location">
    <subcellularLocation>
        <location evidence="1 10">Cytoplasm</location>
    </subcellularLocation>
</comment>
<dbReference type="NCBIfam" id="TIGR00663">
    <property type="entry name" value="dnan"/>
    <property type="match status" value="1"/>
</dbReference>
<dbReference type="EMBL" id="AP021875">
    <property type="protein sequence ID" value="BBO76764.1"/>
    <property type="molecule type" value="Genomic_DNA"/>
</dbReference>
<dbReference type="InterPro" id="IPR022635">
    <property type="entry name" value="DNA_polIII_beta_C"/>
</dbReference>
<reference evidence="14 15" key="1">
    <citation type="submission" date="2019-11" db="EMBL/GenBank/DDBJ databases">
        <title>Comparative genomics of hydrocarbon-degrading Desulfosarcina strains.</title>
        <authorList>
            <person name="Watanabe M."/>
            <person name="Kojima H."/>
            <person name="Fukui M."/>
        </authorList>
    </citation>
    <scope>NUCLEOTIDE SEQUENCE [LARGE SCALE GENOMIC DNA]</scope>
    <source>
        <strain evidence="14 15">PP31</strain>
    </source>
</reference>
<keyword evidence="15" id="KW-1185">Reference proteome</keyword>
<protein>
    <recommendedName>
        <fullName evidence="3 10">Beta sliding clamp</fullName>
    </recommendedName>
</protein>
<evidence type="ECO:0000256" key="7">
    <source>
        <dbReference type="ARBA" id="ARBA00022705"/>
    </source>
</evidence>
<accession>A0A5K7ZEC2</accession>
<dbReference type="RefSeq" id="WP_155305569.1">
    <property type="nucleotide sequence ID" value="NZ_AP021875.1"/>
</dbReference>
<feature type="domain" description="DNA polymerase III beta sliding clamp central" evidence="12">
    <location>
        <begin position="129"/>
        <end position="249"/>
    </location>
</feature>
<dbReference type="SUPFAM" id="SSF55979">
    <property type="entry name" value="DNA clamp"/>
    <property type="match status" value="3"/>
</dbReference>
<feature type="domain" description="DNA polymerase III beta sliding clamp C-terminal" evidence="13">
    <location>
        <begin position="256"/>
        <end position="371"/>
    </location>
</feature>
<comment type="function">
    <text evidence="10">Confers DNA tethering and processivity to DNA polymerases and other proteins. Acts as a clamp, forming a ring around DNA (a reaction catalyzed by the clamp-loading complex) which diffuses in an ATP-independent manner freely and bidirectionally along dsDNA. Initially characterized for its ability to contact the catalytic subunit of DNA polymerase III (Pol III), a complex, multichain enzyme responsible for most of the replicative synthesis in bacteria; Pol III exhibits 3'-5' exonuclease proofreading activity. The beta chain is required for initiation of replication as well as for processivity of DNA replication.</text>
</comment>
<dbReference type="PANTHER" id="PTHR30478">
    <property type="entry name" value="DNA POLYMERASE III SUBUNIT BETA"/>
    <property type="match status" value="1"/>
</dbReference>
<evidence type="ECO:0000313" key="15">
    <source>
        <dbReference type="Proteomes" id="UP000427769"/>
    </source>
</evidence>
<keyword evidence="5 10" id="KW-0808">Transferase</keyword>